<dbReference type="AlphaFoldDB" id="A0AAW8NN96"/>
<sequence length="167" mass="19886">MNEFGSIKVPKELSSEINKLCDYSELFYGDTYEEIESNCKKYVTENEVPRHLYLFRCTGSDFYKIGIANDVNLRKQNLQTGSPYDLKVIFYVESDIGDYEAREIIYLEKFLHQVFDNYRVRGEWFELTFEHISDIACFLEFDRELEIYHDAPVELSTYKKQIELGIY</sequence>
<dbReference type="Proteomes" id="UP001271263">
    <property type="component" value="Unassembled WGS sequence"/>
</dbReference>
<accession>A0AAW8NN96</accession>
<dbReference type="InterPro" id="IPR018306">
    <property type="entry name" value="Phage_T5_Orf172_DNA-bd"/>
</dbReference>
<evidence type="ECO:0000313" key="3">
    <source>
        <dbReference type="EMBL" id="MDW4822750.1"/>
    </source>
</evidence>
<evidence type="ECO:0000313" key="4">
    <source>
        <dbReference type="Proteomes" id="UP001259340"/>
    </source>
</evidence>
<reference evidence="3 5" key="1">
    <citation type="journal article" date="2022" name="bioRxiv">
        <title>Prophages regulate Shewanella fidelis 3313 motility and biofilm formation: implications for gut colonization dynamics in Ciona robusta.</title>
        <authorList>
            <person name="Natarajan O."/>
            <person name="Gibboney S.L."/>
            <person name="Young M.N."/>
            <person name="Lim S.J."/>
            <person name="Pluta N."/>
            <person name="Atkinson C.G."/>
            <person name="Leigh B.A."/>
            <person name="Liberti A."/>
            <person name="Kees E.D."/>
            <person name="Breitbart M."/>
            <person name="Gralnick J.A."/>
            <person name="Dishaw L.J."/>
        </authorList>
    </citation>
    <scope>NUCLEOTIDE SEQUENCE [LARGE SCALE GENOMIC DNA]</scope>
    <source>
        <strain evidence="3 5">JG4066</strain>
    </source>
</reference>
<dbReference type="Pfam" id="PF13455">
    <property type="entry name" value="MUG113"/>
    <property type="match status" value="1"/>
</dbReference>
<proteinExistence type="predicted"/>
<dbReference type="RefSeq" id="WP_310655166.1">
    <property type="nucleotide sequence ID" value="NZ_JAPMLA010000010.1"/>
</dbReference>
<dbReference type="EMBL" id="JAPMLD010000001">
    <property type="protein sequence ID" value="MDW4822750.1"/>
    <property type="molecule type" value="Genomic_DNA"/>
</dbReference>
<dbReference type="EMBL" id="JAPMLE010000001">
    <property type="protein sequence ID" value="MDR8524668.1"/>
    <property type="molecule type" value="Genomic_DNA"/>
</dbReference>
<keyword evidence="5" id="KW-1185">Reference proteome</keyword>
<dbReference type="SMART" id="SM00974">
    <property type="entry name" value="T5orf172"/>
    <property type="match status" value="1"/>
</dbReference>
<gene>
    <name evidence="2" type="ORF">OS133_13670</name>
    <name evidence="3" type="ORF">OS134_01530</name>
</gene>
<reference evidence="2" key="2">
    <citation type="submission" date="2022-11" db="EMBL/GenBank/DDBJ databases">
        <title>Prophages regulate Shewanella fidelis motility and biofilm formation: implications for gut colonization dynamics in Ciona robusta.</title>
        <authorList>
            <person name="Natarajan O."/>
            <person name="Gibboney S.L."/>
            <person name="Young M.N."/>
            <person name="Lim S.J."/>
            <person name="Pluta N."/>
            <person name="Atkinson C.G.F."/>
            <person name="Leigh B.A."/>
            <person name="Liberti A."/>
            <person name="Kees E."/>
            <person name="Breitbart M."/>
            <person name="Gralnick J."/>
            <person name="Dishaw L.J."/>
        </authorList>
    </citation>
    <scope>NUCLEOTIDE SEQUENCE</scope>
    <source>
        <strain evidence="2">3313</strain>
    </source>
</reference>
<feature type="domain" description="Bacteriophage T5 Orf172 DNA-binding" evidence="1">
    <location>
        <begin position="57"/>
        <end position="139"/>
    </location>
</feature>
<evidence type="ECO:0000313" key="2">
    <source>
        <dbReference type="EMBL" id="MDR8524668.1"/>
    </source>
</evidence>
<name>A0AAW8NN96_9GAMM</name>
<evidence type="ECO:0000259" key="1">
    <source>
        <dbReference type="SMART" id="SM00974"/>
    </source>
</evidence>
<organism evidence="2 4">
    <name type="scientific">Shewanella fidelis</name>
    <dbReference type="NCBI Taxonomy" id="173509"/>
    <lineage>
        <taxon>Bacteria</taxon>
        <taxon>Pseudomonadati</taxon>
        <taxon>Pseudomonadota</taxon>
        <taxon>Gammaproteobacteria</taxon>
        <taxon>Alteromonadales</taxon>
        <taxon>Shewanellaceae</taxon>
        <taxon>Shewanella</taxon>
    </lineage>
</organism>
<protein>
    <submittedName>
        <fullName evidence="2">GIY-YIG nuclease family protein</fullName>
    </submittedName>
</protein>
<evidence type="ECO:0000313" key="5">
    <source>
        <dbReference type="Proteomes" id="UP001271263"/>
    </source>
</evidence>
<dbReference type="Proteomes" id="UP001259340">
    <property type="component" value="Unassembled WGS sequence"/>
</dbReference>
<comment type="caution">
    <text evidence="2">The sequence shown here is derived from an EMBL/GenBank/DDBJ whole genome shotgun (WGS) entry which is preliminary data.</text>
</comment>